<dbReference type="InParanoid" id="A0A251V766"/>
<dbReference type="STRING" id="4232.A0A251V766"/>
<dbReference type="GO" id="GO:0005506">
    <property type="term" value="F:iron ion binding"/>
    <property type="evidence" value="ECO:0007669"/>
    <property type="project" value="InterPro"/>
</dbReference>
<reference evidence="14" key="3">
    <citation type="submission" date="2020-06" db="EMBL/GenBank/DDBJ databases">
        <title>Helianthus annuus Genome sequencing and assembly Release 2.</title>
        <authorList>
            <person name="Gouzy J."/>
            <person name="Langlade N."/>
            <person name="Munos S."/>
        </authorList>
    </citation>
    <scope>NUCLEOTIDE SEQUENCE</scope>
    <source>
        <tissue evidence="14">Leaves</tissue>
    </source>
</reference>
<evidence type="ECO:0000256" key="1">
    <source>
        <dbReference type="ARBA" id="ARBA00004370"/>
    </source>
</evidence>
<comment type="cofactor">
    <cofactor evidence="11">
        <name>heme</name>
        <dbReference type="ChEBI" id="CHEBI:30413"/>
    </cofactor>
</comment>
<evidence type="ECO:0000256" key="6">
    <source>
        <dbReference type="ARBA" id="ARBA00022989"/>
    </source>
</evidence>
<keyword evidence="9 12" id="KW-0503">Monooxygenase</keyword>
<feature type="binding site" description="axial binding residue" evidence="11">
    <location>
        <position position="429"/>
    </location>
    <ligand>
        <name>heme</name>
        <dbReference type="ChEBI" id="CHEBI:30413"/>
    </ligand>
    <ligandPart>
        <name>Fe</name>
        <dbReference type="ChEBI" id="CHEBI:18248"/>
    </ligandPart>
</feature>
<evidence type="ECO:0000256" key="7">
    <source>
        <dbReference type="ARBA" id="ARBA00023002"/>
    </source>
</evidence>
<dbReference type="PANTHER" id="PTHR47955">
    <property type="entry name" value="CYTOCHROME P450 FAMILY 71 PROTEIN"/>
    <property type="match status" value="1"/>
</dbReference>
<dbReference type="GO" id="GO:0051762">
    <property type="term" value="P:sesquiterpene biosynthetic process"/>
    <property type="evidence" value="ECO:0007669"/>
    <property type="project" value="UniProtKB-ARBA"/>
</dbReference>
<dbReference type="EMBL" id="MNCJ02000318">
    <property type="protein sequence ID" value="KAF5813520.1"/>
    <property type="molecule type" value="Genomic_DNA"/>
</dbReference>
<dbReference type="PANTHER" id="PTHR47955:SF9">
    <property type="entry name" value="PREMNASPIRODIENE OXYGENASE-LIKE"/>
    <property type="match status" value="1"/>
</dbReference>
<proteinExistence type="inferred from homology"/>
<evidence type="ECO:0000256" key="10">
    <source>
        <dbReference type="ARBA" id="ARBA00023136"/>
    </source>
</evidence>
<keyword evidence="3 11" id="KW-0349">Heme</keyword>
<keyword evidence="7 12" id="KW-0560">Oxidoreductase</keyword>
<dbReference type="CDD" id="cd11072">
    <property type="entry name" value="CYP71-like"/>
    <property type="match status" value="1"/>
</dbReference>
<keyword evidence="6 13" id="KW-1133">Transmembrane helix</keyword>
<accession>A0A251V766</accession>
<evidence type="ECO:0000256" key="11">
    <source>
        <dbReference type="PIRSR" id="PIRSR602401-1"/>
    </source>
</evidence>
<dbReference type="OrthoDB" id="2789670at2759"/>
<dbReference type="AlphaFoldDB" id="A0A251V766"/>
<evidence type="ECO:0000256" key="13">
    <source>
        <dbReference type="SAM" id="Phobius"/>
    </source>
</evidence>
<dbReference type="GO" id="GO:0016020">
    <property type="term" value="C:membrane"/>
    <property type="evidence" value="ECO:0007669"/>
    <property type="project" value="UniProtKB-SubCell"/>
</dbReference>
<comment type="subcellular location">
    <subcellularLocation>
        <location evidence="1">Membrane</location>
    </subcellularLocation>
</comment>
<name>A0A251V766_HELAN</name>
<dbReference type="GO" id="GO:0020037">
    <property type="term" value="F:heme binding"/>
    <property type="evidence" value="ECO:0007669"/>
    <property type="project" value="InterPro"/>
</dbReference>
<dbReference type="GO" id="GO:0016491">
    <property type="term" value="F:oxidoreductase activity"/>
    <property type="evidence" value="ECO:0000318"/>
    <property type="project" value="GO_Central"/>
</dbReference>
<feature type="transmembrane region" description="Helical" evidence="13">
    <location>
        <begin position="6"/>
        <end position="25"/>
    </location>
</feature>
<dbReference type="SUPFAM" id="SSF48264">
    <property type="entry name" value="Cytochrome P450"/>
    <property type="match status" value="1"/>
</dbReference>
<reference evidence="14 16" key="1">
    <citation type="journal article" date="2017" name="Nature">
        <title>The sunflower genome provides insights into oil metabolism, flowering and Asterid evolution.</title>
        <authorList>
            <person name="Badouin H."/>
            <person name="Gouzy J."/>
            <person name="Grassa C.J."/>
            <person name="Murat F."/>
            <person name="Staton S.E."/>
            <person name="Cottret L."/>
            <person name="Lelandais-Briere C."/>
            <person name="Owens G.L."/>
            <person name="Carrere S."/>
            <person name="Mayjonade B."/>
            <person name="Legrand L."/>
            <person name="Gill N."/>
            <person name="Kane N.C."/>
            <person name="Bowers J.E."/>
            <person name="Hubner S."/>
            <person name="Bellec A."/>
            <person name="Berard A."/>
            <person name="Berges H."/>
            <person name="Blanchet N."/>
            <person name="Boniface M.C."/>
            <person name="Brunel D."/>
            <person name="Catrice O."/>
            <person name="Chaidir N."/>
            <person name="Claudel C."/>
            <person name="Donnadieu C."/>
            <person name="Faraut T."/>
            <person name="Fievet G."/>
            <person name="Helmstetter N."/>
            <person name="King M."/>
            <person name="Knapp S.J."/>
            <person name="Lai Z."/>
            <person name="Le Paslier M.C."/>
            <person name="Lippi Y."/>
            <person name="Lorenzon L."/>
            <person name="Mandel J.R."/>
            <person name="Marage G."/>
            <person name="Marchand G."/>
            <person name="Marquand E."/>
            <person name="Bret-Mestries E."/>
            <person name="Morien E."/>
            <person name="Nambeesan S."/>
            <person name="Nguyen T."/>
            <person name="Pegot-Espagnet P."/>
            <person name="Pouilly N."/>
            <person name="Raftis F."/>
            <person name="Sallet E."/>
            <person name="Schiex T."/>
            <person name="Thomas J."/>
            <person name="Vandecasteele C."/>
            <person name="Vares D."/>
            <person name="Vear F."/>
            <person name="Vautrin S."/>
            <person name="Crespi M."/>
            <person name="Mangin B."/>
            <person name="Burke J.M."/>
            <person name="Salse J."/>
            <person name="Munos S."/>
            <person name="Vincourt P."/>
            <person name="Rieseberg L.H."/>
            <person name="Langlade N.B."/>
        </authorList>
    </citation>
    <scope>NUCLEOTIDE SEQUENCE [LARGE SCALE GENOMIC DNA]</scope>
    <source>
        <strain evidence="16">cv. SF193</strain>
        <tissue evidence="14">Leaves</tissue>
    </source>
</reference>
<evidence type="ECO:0000313" key="15">
    <source>
        <dbReference type="EMBL" id="OTG31083.1"/>
    </source>
</evidence>
<dbReference type="InterPro" id="IPR017972">
    <property type="entry name" value="Cyt_P450_CS"/>
</dbReference>
<dbReference type="InterPro" id="IPR036396">
    <property type="entry name" value="Cyt_P450_sf"/>
</dbReference>
<dbReference type="GO" id="GO:0016705">
    <property type="term" value="F:oxidoreductase activity, acting on paired donors, with incorporation or reduction of molecular oxygen"/>
    <property type="evidence" value="ECO:0007669"/>
    <property type="project" value="InterPro"/>
</dbReference>
<keyword evidence="10 13" id="KW-0472">Membrane</keyword>
<evidence type="ECO:0000256" key="9">
    <source>
        <dbReference type="ARBA" id="ARBA00023033"/>
    </source>
</evidence>
<dbReference type="Gramene" id="mRNA:HanXRQr2_Chr03g0099441">
    <property type="protein sequence ID" value="mRNA:HanXRQr2_Chr03g0099441"/>
    <property type="gene ID" value="HanXRQr2_Chr03g0099441"/>
</dbReference>
<sequence>MDILSYFHPWLLPTVFLLFFSSFIIRKKSSLAASIPNLPPSPPWFPIIGNLHQVIGKSIHQNLWKVSQKYGPIMLLHLGSQPFVIISSSELAAEALKTHDNILCNRPYSKSLKRLTFNYMDVAFSPYGDHSKKMRKVLVTEFLSAKRSKLFKRVLDTELKNLLDTLAFDTVINLDNMILNLVTDIVCKIAVSKSYREVKFRGTTMKEMLDEMLILFPGSFSEIFPKYGWILEDLSGWSRRLDKHMTNFDGFLEMILDEHIDHTSEDEKDLIDACRSSLTRDEMKSLLSNVFNGAIDTTSFTTVWAMSEIVKNPRVMHRLQDEIRSHSGSKSRLDESDIAKMTYLKYVIKETLRIHAPPPMLLTRECVSPIKIGGYDIVPGTRVLINSWGIGRDPRVWSENANEFYPERFENQVVEKFEMIPFGGGRRSCPGYNFSTSAIEVLIANLLYNINWKLPTGMTNHDLDMEEKGSLLVAKKTPLCLVPIKNNWQA</sequence>
<keyword evidence="4 13" id="KW-0812">Transmembrane</keyword>
<evidence type="ECO:0000256" key="5">
    <source>
        <dbReference type="ARBA" id="ARBA00022723"/>
    </source>
</evidence>
<evidence type="ECO:0000256" key="12">
    <source>
        <dbReference type="RuleBase" id="RU000461"/>
    </source>
</evidence>
<dbReference type="Gene3D" id="1.10.630.10">
    <property type="entry name" value="Cytochrome P450"/>
    <property type="match status" value="1"/>
</dbReference>
<gene>
    <name evidence="15" type="primary">CYP71B19</name>
    <name evidence="15" type="ORF">HannXRQ_Chr03g0071571</name>
    <name evidence="14" type="ORF">HanXRQr2_Chr03g0099441</name>
</gene>
<evidence type="ECO:0000313" key="14">
    <source>
        <dbReference type="EMBL" id="KAF5813520.1"/>
    </source>
</evidence>
<dbReference type="PRINTS" id="PR00385">
    <property type="entry name" value="P450"/>
</dbReference>
<evidence type="ECO:0000256" key="4">
    <source>
        <dbReference type="ARBA" id="ARBA00022692"/>
    </source>
</evidence>
<evidence type="ECO:0000256" key="2">
    <source>
        <dbReference type="ARBA" id="ARBA00010617"/>
    </source>
</evidence>
<dbReference type="OMA" id="MHLMLGR"/>
<dbReference type="InterPro" id="IPR001128">
    <property type="entry name" value="Cyt_P450"/>
</dbReference>
<dbReference type="PRINTS" id="PR00463">
    <property type="entry name" value="EP450I"/>
</dbReference>
<keyword evidence="5 11" id="KW-0479">Metal-binding</keyword>
<evidence type="ECO:0000313" key="16">
    <source>
        <dbReference type="Proteomes" id="UP000215914"/>
    </source>
</evidence>
<protein>
    <submittedName>
        <fullName evidence="14 15">Cytochrome P450</fullName>
    </submittedName>
</protein>
<dbReference type="GO" id="GO:0004497">
    <property type="term" value="F:monooxygenase activity"/>
    <property type="evidence" value="ECO:0007669"/>
    <property type="project" value="UniProtKB-KW"/>
</dbReference>
<dbReference type="Proteomes" id="UP000215914">
    <property type="component" value="Chromosome 3"/>
</dbReference>
<dbReference type="EMBL" id="CM007892">
    <property type="protein sequence ID" value="OTG31083.1"/>
    <property type="molecule type" value="Genomic_DNA"/>
</dbReference>
<evidence type="ECO:0000256" key="3">
    <source>
        <dbReference type="ARBA" id="ARBA00022617"/>
    </source>
</evidence>
<keyword evidence="8 11" id="KW-0408">Iron</keyword>
<reference evidence="15" key="2">
    <citation type="submission" date="2017-02" db="EMBL/GenBank/DDBJ databases">
        <title>Sunflower complete genome.</title>
        <authorList>
            <person name="Langlade N."/>
            <person name="Munos S."/>
        </authorList>
    </citation>
    <scope>NUCLEOTIDE SEQUENCE [LARGE SCALE GENOMIC DNA]</scope>
    <source>
        <tissue evidence="15">Leaves</tissue>
    </source>
</reference>
<dbReference type="PROSITE" id="PS00086">
    <property type="entry name" value="CYTOCHROME_P450"/>
    <property type="match status" value="1"/>
</dbReference>
<dbReference type="InterPro" id="IPR002401">
    <property type="entry name" value="Cyt_P450_E_grp-I"/>
</dbReference>
<evidence type="ECO:0000256" key="8">
    <source>
        <dbReference type="ARBA" id="ARBA00023004"/>
    </source>
</evidence>
<organism evidence="15 16">
    <name type="scientific">Helianthus annuus</name>
    <name type="common">Common sunflower</name>
    <dbReference type="NCBI Taxonomy" id="4232"/>
    <lineage>
        <taxon>Eukaryota</taxon>
        <taxon>Viridiplantae</taxon>
        <taxon>Streptophyta</taxon>
        <taxon>Embryophyta</taxon>
        <taxon>Tracheophyta</taxon>
        <taxon>Spermatophyta</taxon>
        <taxon>Magnoliopsida</taxon>
        <taxon>eudicotyledons</taxon>
        <taxon>Gunneridae</taxon>
        <taxon>Pentapetalae</taxon>
        <taxon>asterids</taxon>
        <taxon>campanulids</taxon>
        <taxon>Asterales</taxon>
        <taxon>Asteraceae</taxon>
        <taxon>Asteroideae</taxon>
        <taxon>Heliantheae alliance</taxon>
        <taxon>Heliantheae</taxon>
        <taxon>Helianthus</taxon>
    </lineage>
</organism>
<dbReference type="Pfam" id="PF00067">
    <property type="entry name" value="p450"/>
    <property type="match status" value="1"/>
</dbReference>
<keyword evidence="16" id="KW-1185">Reference proteome</keyword>
<comment type="similarity">
    <text evidence="2 12">Belongs to the cytochrome P450 family.</text>
</comment>